<gene>
    <name evidence="3" type="ORF">QQ020_14010</name>
</gene>
<feature type="domain" description="3-keto-alpha-glucoside-1,2-lyase/3-keto-2-hydroxy-glucal hydratase" evidence="2">
    <location>
        <begin position="40"/>
        <end position="287"/>
    </location>
</feature>
<keyword evidence="1" id="KW-0732">Signal</keyword>
<dbReference type="RefSeq" id="WP_346758518.1">
    <property type="nucleotide sequence ID" value="NZ_JAUJEB010000002.1"/>
</dbReference>
<organism evidence="3 4">
    <name type="scientific">Agaribacillus aureus</name>
    <dbReference type="NCBI Taxonomy" id="3051825"/>
    <lineage>
        <taxon>Bacteria</taxon>
        <taxon>Pseudomonadati</taxon>
        <taxon>Bacteroidota</taxon>
        <taxon>Cytophagia</taxon>
        <taxon>Cytophagales</taxon>
        <taxon>Splendidivirgaceae</taxon>
        <taxon>Agaribacillus</taxon>
    </lineage>
</organism>
<evidence type="ECO:0000313" key="3">
    <source>
        <dbReference type="EMBL" id="MDN5213178.1"/>
    </source>
</evidence>
<dbReference type="PROSITE" id="PS51257">
    <property type="entry name" value="PROKAR_LIPOPROTEIN"/>
    <property type="match status" value="1"/>
</dbReference>
<protein>
    <submittedName>
        <fullName evidence="3">DUF1080 domain-containing protein</fullName>
    </submittedName>
</protein>
<dbReference type="Pfam" id="PF06439">
    <property type="entry name" value="3keto-disac_hyd"/>
    <property type="match status" value="1"/>
</dbReference>
<comment type="caution">
    <text evidence="3">The sequence shown here is derived from an EMBL/GenBank/DDBJ whole genome shotgun (WGS) entry which is preliminary data.</text>
</comment>
<keyword evidence="4" id="KW-1185">Reference proteome</keyword>
<evidence type="ECO:0000313" key="4">
    <source>
        <dbReference type="Proteomes" id="UP001172083"/>
    </source>
</evidence>
<evidence type="ECO:0000259" key="2">
    <source>
        <dbReference type="Pfam" id="PF06439"/>
    </source>
</evidence>
<sequence length="298" mass="33871">MNKRYNFFSGLSMTTSCMIAVLLSFAISRSHAQSDSGADVISLFNGKDLNGWYTYQRKPEPTSKVAGLKMENGKYVEPIGLNEDPLKVFTVVEEDGAPAIRISGEVFGILVTDQAYENYHLSIAFKWGKKKYPPREDRKRDSGILYHSVGKEGVRGGVWMRSVECQVQEGDVGDLWCVDSTTAQVKTVQLKNKKFKYDPQAPFQTIDMRGDRFCQKSRGFERKHGEWNQLDIYVYGRESVHVINGQKNMHLSEIGQIVNGKIEPLTKGKIQIQSEGAEVFYRNITIRSIEEIPHFNEK</sequence>
<evidence type="ECO:0000256" key="1">
    <source>
        <dbReference type="SAM" id="SignalP"/>
    </source>
</evidence>
<dbReference type="Gene3D" id="2.60.120.560">
    <property type="entry name" value="Exo-inulinase, domain 1"/>
    <property type="match status" value="1"/>
</dbReference>
<dbReference type="Proteomes" id="UP001172083">
    <property type="component" value="Unassembled WGS sequence"/>
</dbReference>
<accession>A0ABT8L617</accession>
<name>A0ABT8L617_9BACT</name>
<feature type="chain" id="PRO_5045448775" evidence="1">
    <location>
        <begin position="33"/>
        <end position="298"/>
    </location>
</feature>
<feature type="signal peptide" evidence="1">
    <location>
        <begin position="1"/>
        <end position="32"/>
    </location>
</feature>
<proteinExistence type="predicted"/>
<dbReference type="InterPro" id="IPR010496">
    <property type="entry name" value="AL/BT2_dom"/>
</dbReference>
<reference evidence="3" key="1">
    <citation type="submission" date="2023-06" db="EMBL/GenBank/DDBJ databases">
        <title>Genomic of Agaribacillus aureum.</title>
        <authorList>
            <person name="Wang G."/>
        </authorList>
    </citation>
    <scope>NUCLEOTIDE SEQUENCE</scope>
    <source>
        <strain evidence="3">BMA12</strain>
    </source>
</reference>
<dbReference type="EMBL" id="JAUJEB010000002">
    <property type="protein sequence ID" value="MDN5213178.1"/>
    <property type="molecule type" value="Genomic_DNA"/>
</dbReference>